<proteinExistence type="predicted"/>
<feature type="compositionally biased region" description="Basic and acidic residues" evidence="2">
    <location>
        <begin position="752"/>
        <end position="762"/>
    </location>
</feature>
<dbReference type="EMBL" id="CAXDID020000633">
    <property type="protein sequence ID" value="CAL6107289.1"/>
    <property type="molecule type" value="Genomic_DNA"/>
</dbReference>
<feature type="region of interest" description="Disordered" evidence="2">
    <location>
        <begin position="438"/>
        <end position="474"/>
    </location>
</feature>
<feature type="compositionally biased region" description="Low complexity" evidence="2">
    <location>
        <begin position="359"/>
        <end position="372"/>
    </location>
</feature>
<dbReference type="AlphaFoldDB" id="A0AA86NVS4"/>
<comment type="caution">
    <text evidence="3">The sequence shown here is derived from an EMBL/GenBank/DDBJ whole genome shotgun (WGS) entry which is preliminary data.</text>
</comment>
<keyword evidence="1" id="KW-0175">Coiled coil</keyword>
<feature type="compositionally biased region" description="Acidic residues" evidence="2">
    <location>
        <begin position="781"/>
        <end position="800"/>
    </location>
</feature>
<feature type="coiled-coil region" evidence="1">
    <location>
        <begin position="77"/>
        <end position="106"/>
    </location>
</feature>
<keyword evidence="5" id="KW-1185">Reference proteome</keyword>
<evidence type="ECO:0000313" key="4">
    <source>
        <dbReference type="EMBL" id="CAL6107289.1"/>
    </source>
</evidence>
<organism evidence="3">
    <name type="scientific">Hexamita inflata</name>
    <dbReference type="NCBI Taxonomy" id="28002"/>
    <lineage>
        <taxon>Eukaryota</taxon>
        <taxon>Metamonada</taxon>
        <taxon>Diplomonadida</taxon>
        <taxon>Hexamitidae</taxon>
        <taxon>Hexamitinae</taxon>
        <taxon>Hexamita</taxon>
    </lineage>
</organism>
<accession>A0AA86NVS4</accession>
<sequence length="917" mass="105809">MQNRDLIDEIQRLGRMERHFDRKSTEYLAQVEPQVQQKHTTTKAYGLAKDIAALKAADKIAAKYVQSDLQGSLIDQIKNVEAKISRKQEETEVYNAKQQIRNMQSLFQKDIDSFGLSKQPDQNVNQNGEDLKSLQTVYNQLLRKQKMLHLAHLEDLMLSPKVIKQQAQIQNQPKPKSDLMMRIEAMTTRKPTFDERLLKQTAPKMPQKPPMTFASKEVEDRVRQIMRSSVHEDVTRELKSTEDLRRQQKAEKLAKSIKKEQSEVDLQLKEEERHQQMTNYFSKDQEKLFEAKQEIRKLDIISQMNKKEYIQAELHTPKKEIKPTEQNTAVQKETIQQKEYILKENITQNKEINRKSIISRSRQQRSFSPQKSIKGHTIQSLQMQEPLRQNYVKDDRFVSEEPAVHLEKVDSHIKDMEIERPKSGIKQLQRTISPIRPSTAVSKNVTQGQSPTRTPQHFSLQSMQSKTPKSRAVSRTSININKQLSIVNKQLNEIVAPSMRSRTQNRASKPIAYTLPSEGVGATQYSANQDQYNNNYQSRQQFVQNNNQILTNIVEPQKQELSDVPLVQLNVKQVVQQKQYKPQEIQSPQIKSHKVANTPASIISVNQQVKQDSQIKSNVTQKQVSINAKPAELSPQLSTLSQQSSSLVHQAYTQSKYAPNLGLSQNKSMQVDEQKTSHVTQTLVQDTYKQDNDLNYAPFVYVRPGQQIIYTQPNQSIISQVFPNVPNQYIIATQEAPTKKQTKKPKLPPKLNPEKEGLKESVHMSFGKNKKRKSTIKPIQDEDFISDDENLVNSDPDETTELLSKPKMEMQIEDENTHSSSIKSSSKSKIQQKVVQIDESESLKNEERVQQQNRTYSDTIHPQNQVTLRNPMDCPEEELVQFQVGEISKQIETRFIIQGQQNRTRKTQPIMHFDESD</sequence>
<feature type="region of interest" description="Disordered" evidence="2">
    <location>
        <begin position="359"/>
        <end position="385"/>
    </location>
</feature>
<evidence type="ECO:0000256" key="2">
    <source>
        <dbReference type="SAM" id="MobiDB-lite"/>
    </source>
</evidence>
<evidence type="ECO:0000313" key="3">
    <source>
        <dbReference type="EMBL" id="CAI9926102.1"/>
    </source>
</evidence>
<feature type="region of interest" description="Disordered" evidence="2">
    <location>
        <begin position="735"/>
        <end position="807"/>
    </location>
</feature>
<feature type="compositionally biased region" description="Polar residues" evidence="2">
    <location>
        <begin position="439"/>
        <end position="474"/>
    </location>
</feature>
<name>A0AA86NVS4_9EUKA</name>
<dbReference type="Proteomes" id="UP001642409">
    <property type="component" value="Unassembled WGS sequence"/>
</dbReference>
<protein>
    <submittedName>
        <fullName evidence="4">Hypothetical_protein</fullName>
    </submittedName>
</protein>
<gene>
    <name evidence="3" type="ORF">HINF_LOCUS13747</name>
    <name evidence="4" type="ORF">HINF_LOCUS74421</name>
</gene>
<evidence type="ECO:0000256" key="1">
    <source>
        <dbReference type="SAM" id="Coils"/>
    </source>
</evidence>
<reference evidence="4 5" key="2">
    <citation type="submission" date="2024-07" db="EMBL/GenBank/DDBJ databases">
        <authorList>
            <person name="Akdeniz Z."/>
        </authorList>
    </citation>
    <scope>NUCLEOTIDE SEQUENCE [LARGE SCALE GENOMIC DNA]</scope>
</reference>
<reference evidence="3" key="1">
    <citation type="submission" date="2023-06" db="EMBL/GenBank/DDBJ databases">
        <authorList>
            <person name="Kurt Z."/>
        </authorList>
    </citation>
    <scope>NUCLEOTIDE SEQUENCE</scope>
</reference>
<evidence type="ECO:0000313" key="5">
    <source>
        <dbReference type="Proteomes" id="UP001642409"/>
    </source>
</evidence>
<dbReference type="EMBL" id="CATOUU010000361">
    <property type="protein sequence ID" value="CAI9926102.1"/>
    <property type="molecule type" value="Genomic_DNA"/>
</dbReference>